<evidence type="ECO:0000256" key="5">
    <source>
        <dbReference type="ARBA" id="ARBA00022525"/>
    </source>
</evidence>
<evidence type="ECO:0000256" key="14">
    <source>
        <dbReference type="ARBA" id="ARBA00023180"/>
    </source>
</evidence>
<keyword evidence="12" id="KW-0843">Virulence</keyword>
<feature type="active site" description="Charge relay system" evidence="15">
    <location>
        <position position="291"/>
    </location>
</feature>
<proteinExistence type="predicted"/>
<keyword evidence="9 15" id="KW-0378">Hydrolase</keyword>
<evidence type="ECO:0000256" key="13">
    <source>
        <dbReference type="ARBA" id="ARBA00023145"/>
    </source>
</evidence>
<dbReference type="InterPro" id="IPR036852">
    <property type="entry name" value="Peptidase_S8/S53_dom_sf"/>
</dbReference>
<dbReference type="GO" id="GO:0006508">
    <property type="term" value="P:proteolysis"/>
    <property type="evidence" value="ECO:0007669"/>
    <property type="project" value="UniProtKB-KW"/>
</dbReference>
<evidence type="ECO:0000256" key="11">
    <source>
        <dbReference type="ARBA" id="ARBA00022837"/>
    </source>
</evidence>
<evidence type="ECO:0000259" key="17">
    <source>
        <dbReference type="PROSITE" id="PS51695"/>
    </source>
</evidence>
<dbReference type="InterPro" id="IPR030400">
    <property type="entry name" value="Sedolisin_dom"/>
</dbReference>
<dbReference type="GO" id="GO:0046872">
    <property type="term" value="F:metal ion binding"/>
    <property type="evidence" value="ECO:0007669"/>
    <property type="project" value="UniProtKB-UniRule"/>
</dbReference>
<dbReference type="InterPro" id="IPR023828">
    <property type="entry name" value="Peptidase_S8_Ser-AS"/>
</dbReference>
<feature type="chain" id="PRO_5012692069" description="tripeptidyl-peptidase II" evidence="16">
    <location>
        <begin position="28"/>
        <end position="590"/>
    </location>
</feature>
<comment type="cofactor">
    <cofactor evidence="15">
        <name>Ca(2+)</name>
        <dbReference type="ChEBI" id="CHEBI:29108"/>
    </cofactor>
    <text evidence="15">Binds 1 Ca(2+) ion per subunit.</text>
</comment>
<evidence type="ECO:0000256" key="2">
    <source>
        <dbReference type="ARBA" id="ARBA00002451"/>
    </source>
</evidence>
<name>A0A232M4S8_9EURO</name>
<evidence type="ECO:0000256" key="4">
    <source>
        <dbReference type="ARBA" id="ARBA00012462"/>
    </source>
</evidence>
<feature type="binding site" evidence="15">
    <location>
        <position position="568"/>
    </location>
    <ligand>
        <name>Ca(2+)</name>
        <dbReference type="ChEBI" id="CHEBI:29108"/>
    </ligand>
</feature>
<feature type="domain" description="Peptidase S53" evidence="17">
    <location>
        <begin position="211"/>
        <end position="590"/>
    </location>
</feature>
<evidence type="ECO:0000313" key="18">
    <source>
        <dbReference type="EMBL" id="OXV11389.1"/>
    </source>
</evidence>
<feature type="binding site" evidence="15">
    <location>
        <position position="538"/>
    </location>
    <ligand>
        <name>Ca(2+)</name>
        <dbReference type="ChEBI" id="CHEBI:29108"/>
    </ligand>
</feature>
<dbReference type="PROSITE" id="PS51695">
    <property type="entry name" value="SEDOLISIN"/>
    <property type="match status" value="1"/>
</dbReference>
<feature type="active site" description="Charge relay system" evidence="15">
    <location>
        <position position="287"/>
    </location>
</feature>
<dbReference type="EC" id="3.4.14.10" evidence="4"/>
<keyword evidence="6 15" id="KW-0645">Protease</keyword>
<dbReference type="OrthoDB" id="409122at2759"/>
<keyword evidence="11 15" id="KW-0106">Calcium</keyword>
<dbReference type="PROSITE" id="PS00138">
    <property type="entry name" value="SUBTILASE_SER"/>
    <property type="match status" value="1"/>
</dbReference>
<comment type="subcellular location">
    <subcellularLocation>
        <location evidence="3">Secreted</location>
        <location evidence="3">Extracellular space</location>
    </subcellularLocation>
</comment>
<keyword evidence="7 15" id="KW-0479">Metal-binding</keyword>
<keyword evidence="8 16" id="KW-0732">Signal</keyword>
<evidence type="ECO:0000256" key="16">
    <source>
        <dbReference type="SAM" id="SignalP"/>
    </source>
</evidence>
<feature type="active site" description="Charge relay system" evidence="15">
    <location>
        <position position="496"/>
    </location>
</feature>
<dbReference type="GO" id="GO:0008240">
    <property type="term" value="F:tripeptidyl-peptidase activity"/>
    <property type="evidence" value="ECO:0007669"/>
    <property type="project" value="UniProtKB-EC"/>
</dbReference>
<organism evidence="18 19">
    <name type="scientific">Elaphomyces granulatus</name>
    <dbReference type="NCBI Taxonomy" id="519963"/>
    <lineage>
        <taxon>Eukaryota</taxon>
        <taxon>Fungi</taxon>
        <taxon>Dikarya</taxon>
        <taxon>Ascomycota</taxon>
        <taxon>Pezizomycotina</taxon>
        <taxon>Eurotiomycetes</taxon>
        <taxon>Eurotiomycetidae</taxon>
        <taxon>Eurotiales</taxon>
        <taxon>Elaphomycetaceae</taxon>
        <taxon>Elaphomyces</taxon>
    </lineage>
</organism>
<gene>
    <name evidence="18" type="ORF">Egran_00847</name>
</gene>
<dbReference type="GO" id="GO:0004252">
    <property type="term" value="F:serine-type endopeptidase activity"/>
    <property type="evidence" value="ECO:0007669"/>
    <property type="project" value="UniProtKB-UniRule"/>
</dbReference>
<comment type="catalytic activity">
    <reaction evidence="1">
        <text>Release of an N-terminal tripeptide from a polypeptide.</text>
        <dbReference type="EC" id="3.4.14.10"/>
    </reaction>
</comment>
<evidence type="ECO:0000256" key="6">
    <source>
        <dbReference type="ARBA" id="ARBA00022670"/>
    </source>
</evidence>
<comment type="caution">
    <text evidence="18">The sequence shown here is derived from an EMBL/GenBank/DDBJ whole genome shotgun (WGS) entry which is preliminary data.</text>
</comment>
<dbReference type="EMBL" id="NPHW01002475">
    <property type="protein sequence ID" value="OXV11389.1"/>
    <property type="molecule type" value="Genomic_DNA"/>
</dbReference>
<keyword evidence="5" id="KW-0964">Secreted</keyword>
<dbReference type="Proteomes" id="UP000243515">
    <property type="component" value="Unassembled WGS sequence"/>
</dbReference>
<keyword evidence="13" id="KW-0865">Zymogen</keyword>
<evidence type="ECO:0000313" key="19">
    <source>
        <dbReference type="Proteomes" id="UP000243515"/>
    </source>
</evidence>
<keyword evidence="10 15" id="KW-0720">Serine protease</keyword>
<evidence type="ECO:0000256" key="8">
    <source>
        <dbReference type="ARBA" id="ARBA00022729"/>
    </source>
</evidence>
<dbReference type="PANTHER" id="PTHR14218">
    <property type="entry name" value="PROTEASE S8 TRIPEPTIDYL PEPTIDASE I CLN2"/>
    <property type="match status" value="1"/>
</dbReference>
<feature type="binding site" evidence="15">
    <location>
        <position position="570"/>
    </location>
    <ligand>
        <name>Ca(2+)</name>
        <dbReference type="ChEBI" id="CHEBI:29108"/>
    </ligand>
</feature>
<evidence type="ECO:0000256" key="10">
    <source>
        <dbReference type="ARBA" id="ARBA00022825"/>
    </source>
</evidence>
<feature type="binding site" evidence="15">
    <location>
        <position position="539"/>
    </location>
    <ligand>
        <name>Ca(2+)</name>
        <dbReference type="ChEBI" id="CHEBI:29108"/>
    </ligand>
</feature>
<comment type="function">
    <text evidence="2">Secreted tripeptidyl-peptidase which degrades proteins at acidic pHs and is involved in virulence.</text>
</comment>
<dbReference type="InterPro" id="IPR050819">
    <property type="entry name" value="Tripeptidyl-peptidase_I"/>
</dbReference>
<sequence>MLALSLSSFALYAVLVILSNGISMVLSVEYEAVEHLRTVPHGWVKGSAANPDNWQQFHIAMHQERAQQFEEMFINISTPGHDMYGRHLNREQVKDYLRPQSETTAAVLSWLRSEGILNEYIDEDGSWIRFNASINQAEHMLNTRFYSFHNKLSTISQIRTLGYAVPRHIRPFIEMIQPTTRFNHIRGQKNFILKVEKGTPISEVDVDCNVTITPTCLRDLYGLGNRMMVPNPRNKLGISSYLEQYGQYDDLQYFLRSFAPDMADANFTVQSIKGGRNDQHSVLDSGEANLDIQYGVSLSYNASAVIFTTGGRGPNLDPLNNTNEPYLEQLMYLLALPDDQLPSVLTTSYGEDEQNVPPMYSRVVCGLFAQLGARGVSVIFASGDSGVGSVCQSIDGKNRTIFNPIFPAACPFVTSVGGTHNINPERAIFFSSGGFSDRFPRPLYQEAAVASYLAILGDRWKGLYNPAGRGFPDVAVQSRNFYTVDKGHITVAGGTSAAAPAFAAIIVHLNSLRIAANKPTLGFLNPWLYGLGGQGFKDIVDGGSTGCLGRSRRRTPYVPYAGFNATKGWDPVTGLGTPLFPELAERLPSQ</sequence>
<evidence type="ECO:0000256" key="3">
    <source>
        <dbReference type="ARBA" id="ARBA00004239"/>
    </source>
</evidence>
<dbReference type="FunFam" id="3.40.50.200:FF:000015">
    <property type="entry name" value="Tripeptidyl peptidase A"/>
    <property type="match status" value="1"/>
</dbReference>
<keyword evidence="14" id="KW-0325">Glycoprotein</keyword>
<evidence type="ECO:0000256" key="1">
    <source>
        <dbReference type="ARBA" id="ARBA00001910"/>
    </source>
</evidence>
<evidence type="ECO:0000256" key="12">
    <source>
        <dbReference type="ARBA" id="ARBA00023026"/>
    </source>
</evidence>
<dbReference type="InterPro" id="IPR015366">
    <property type="entry name" value="S53_propep"/>
</dbReference>
<evidence type="ECO:0000256" key="7">
    <source>
        <dbReference type="ARBA" id="ARBA00022723"/>
    </source>
</evidence>
<dbReference type="SUPFAM" id="SSF52743">
    <property type="entry name" value="Subtilisin-like"/>
    <property type="match status" value="1"/>
</dbReference>
<dbReference type="AlphaFoldDB" id="A0A232M4S8"/>
<protein>
    <recommendedName>
        <fullName evidence="4">tripeptidyl-peptidase II</fullName>
        <ecNumber evidence="4">3.4.14.10</ecNumber>
    </recommendedName>
</protein>
<dbReference type="Pfam" id="PF09286">
    <property type="entry name" value="Pro-kuma_activ"/>
    <property type="match status" value="1"/>
</dbReference>
<dbReference type="GO" id="GO:0005576">
    <property type="term" value="C:extracellular region"/>
    <property type="evidence" value="ECO:0007669"/>
    <property type="project" value="UniProtKB-SubCell"/>
</dbReference>
<dbReference type="CDD" id="cd04056">
    <property type="entry name" value="Peptidases_S53"/>
    <property type="match status" value="1"/>
</dbReference>
<feature type="signal peptide" evidence="16">
    <location>
        <begin position="1"/>
        <end position="27"/>
    </location>
</feature>
<evidence type="ECO:0000256" key="9">
    <source>
        <dbReference type="ARBA" id="ARBA00022801"/>
    </source>
</evidence>
<dbReference type="SMART" id="SM00944">
    <property type="entry name" value="Pro-kuma_activ"/>
    <property type="match status" value="1"/>
</dbReference>
<dbReference type="SUPFAM" id="SSF54897">
    <property type="entry name" value="Protease propeptides/inhibitors"/>
    <property type="match status" value="1"/>
</dbReference>
<keyword evidence="19" id="KW-1185">Reference proteome</keyword>
<dbReference type="Gene3D" id="3.40.50.200">
    <property type="entry name" value="Peptidase S8/S53 domain"/>
    <property type="match status" value="1"/>
</dbReference>
<dbReference type="PANTHER" id="PTHR14218:SF32">
    <property type="entry name" value="TRIPEPTIDYL PEPTIDASE SED3 (AFU_ORTHOLOGUE AFUA_3G08930)"/>
    <property type="match status" value="1"/>
</dbReference>
<accession>A0A232M4S8</accession>
<dbReference type="CDD" id="cd11377">
    <property type="entry name" value="Pro-peptidase_S53"/>
    <property type="match status" value="1"/>
</dbReference>
<reference evidence="18 19" key="1">
    <citation type="journal article" date="2015" name="Environ. Microbiol.">
        <title>Metagenome sequence of Elaphomyces granulatus from sporocarp tissue reveals Ascomycota ectomycorrhizal fingerprints of genome expansion and a Proteobacteria-rich microbiome.</title>
        <authorList>
            <person name="Quandt C.A."/>
            <person name="Kohler A."/>
            <person name="Hesse C.N."/>
            <person name="Sharpton T.J."/>
            <person name="Martin F."/>
            <person name="Spatafora J.W."/>
        </authorList>
    </citation>
    <scope>NUCLEOTIDE SEQUENCE [LARGE SCALE GENOMIC DNA]</scope>
    <source>
        <strain evidence="18 19">OSC145934</strain>
    </source>
</reference>
<evidence type="ECO:0000256" key="15">
    <source>
        <dbReference type="PROSITE-ProRule" id="PRU01032"/>
    </source>
</evidence>